<dbReference type="RefSeq" id="WP_057818369.1">
    <property type="nucleotide sequence ID" value="NZ_CP031598.1"/>
</dbReference>
<evidence type="ECO:0000313" key="5">
    <source>
        <dbReference type="Proteomes" id="UP000325785"/>
    </source>
</evidence>
<dbReference type="SUPFAM" id="SSF50129">
    <property type="entry name" value="GroES-like"/>
    <property type="match status" value="1"/>
</dbReference>
<dbReference type="InterPro" id="IPR036291">
    <property type="entry name" value="NAD(P)-bd_dom_sf"/>
</dbReference>
<dbReference type="Gene3D" id="3.90.180.10">
    <property type="entry name" value="Medium-chain alcohol dehydrogenases, catalytic domain"/>
    <property type="match status" value="1"/>
</dbReference>
<dbReference type="GO" id="GO:0003960">
    <property type="term" value="F:quinone reductase (NADPH) activity"/>
    <property type="evidence" value="ECO:0007669"/>
    <property type="project" value="UniProtKB-EC"/>
</dbReference>
<evidence type="ECO:0000313" key="4">
    <source>
        <dbReference type="Proteomes" id="UP000051401"/>
    </source>
</evidence>
<evidence type="ECO:0000313" key="3">
    <source>
        <dbReference type="EMBL" id="QEW28453.1"/>
    </source>
</evidence>
<proteinExistence type="predicted"/>
<keyword evidence="4" id="KW-1185">Reference proteome</keyword>
<dbReference type="OrthoDB" id="4190732at2"/>
<protein>
    <submittedName>
        <fullName evidence="3">Quinone oxidoreductase 1</fullName>
        <ecNumber evidence="3">1.6.5.5</ecNumber>
    </submittedName>
</protein>
<dbReference type="InterPro" id="IPR013154">
    <property type="entry name" value="ADH-like_N"/>
</dbReference>
<sequence length="334" mass="35186">MRGFLIEEYGAPTSHRIHDLPDLSPGVNEVLIENHAIGLNFPDALMVQGKYQKRPNPPFGPGRDCAGVVKAVGEGVTDFKPGDPVVAQVFTGAFSEQVIAPLSRVFHRPEAVSAIDAAGAITVFNTAYVAVSIRAGVKKGDRVVVTGAAGGVGLAAVQLAHALGAEVLGVVSSEEKAKLVREGGGDALIVTEREEEPLKQIFKDKVRTHWGDDTGADVVIDTVGGAMFIAGLRCLGFAGRLVVVGFASGSIESAKANYLLYNNLSVMGAPLDIHFDHALEEMRAGTEWWLGLLAEGKVKANVSEVLPFGQLMQGLQDILDRKVAGKLAVDVTTG</sequence>
<evidence type="ECO:0000313" key="2">
    <source>
        <dbReference type="EMBL" id="KRS16379.1"/>
    </source>
</evidence>
<dbReference type="PANTHER" id="PTHR43677:SF4">
    <property type="entry name" value="QUINONE OXIDOREDUCTASE-LIKE PROTEIN 2"/>
    <property type="match status" value="1"/>
</dbReference>
<dbReference type="InterPro" id="IPR051397">
    <property type="entry name" value="Zn-ADH-like_protein"/>
</dbReference>
<dbReference type="InterPro" id="IPR020843">
    <property type="entry name" value="ER"/>
</dbReference>
<dbReference type="Pfam" id="PF08240">
    <property type="entry name" value="ADH_N"/>
    <property type="match status" value="1"/>
</dbReference>
<dbReference type="Proteomes" id="UP000325785">
    <property type="component" value="Chromosome"/>
</dbReference>
<gene>
    <name evidence="3" type="primary">qorA_5</name>
    <name evidence="3" type="ORF">RIdsm_04284</name>
    <name evidence="2" type="ORF">XM52_18785</name>
</gene>
<reference evidence="2 4" key="1">
    <citation type="submission" date="2015-04" db="EMBL/GenBank/DDBJ databases">
        <title>The draft genome sequence of Roseovarius indicus B108T.</title>
        <authorList>
            <person name="Li G."/>
            <person name="Lai Q."/>
            <person name="Shao Z."/>
            <person name="Yan P."/>
        </authorList>
    </citation>
    <scope>NUCLEOTIDE SEQUENCE [LARGE SCALE GENOMIC DNA]</scope>
    <source>
        <strain evidence="2 4">B108</strain>
    </source>
</reference>
<name>A0A0T5P5C4_9RHOB</name>
<dbReference type="CDD" id="cd08241">
    <property type="entry name" value="QOR1"/>
    <property type="match status" value="1"/>
</dbReference>
<dbReference type="InterPro" id="IPR011032">
    <property type="entry name" value="GroES-like_sf"/>
</dbReference>
<dbReference type="EMBL" id="LAXI01000014">
    <property type="protein sequence ID" value="KRS16379.1"/>
    <property type="molecule type" value="Genomic_DNA"/>
</dbReference>
<dbReference type="AlphaFoldDB" id="A0A0T5P5C4"/>
<dbReference type="EMBL" id="CP031598">
    <property type="protein sequence ID" value="QEW28453.1"/>
    <property type="molecule type" value="Genomic_DNA"/>
</dbReference>
<dbReference type="STRING" id="540747.SAMN04488031_105102"/>
<dbReference type="EC" id="1.6.5.5" evidence="3"/>
<evidence type="ECO:0000259" key="1">
    <source>
        <dbReference type="SMART" id="SM00829"/>
    </source>
</evidence>
<dbReference type="KEGG" id="rid:RIdsm_04284"/>
<dbReference type="InterPro" id="IPR013149">
    <property type="entry name" value="ADH-like_C"/>
</dbReference>
<dbReference type="SUPFAM" id="SSF51735">
    <property type="entry name" value="NAD(P)-binding Rossmann-fold domains"/>
    <property type="match status" value="1"/>
</dbReference>
<dbReference type="PANTHER" id="PTHR43677">
    <property type="entry name" value="SHORT-CHAIN DEHYDROGENASE/REDUCTASE"/>
    <property type="match status" value="1"/>
</dbReference>
<dbReference type="PATRIC" id="fig|540747.5.peg.1510"/>
<dbReference type="SMART" id="SM00829">
    <property type="entry name" value="PKS_ER"/>
    <property type="match status" value="1"/>
</dbReference>
<keyword evidence="3" id="KW-0560">Oxidoreductase</keyword>
<feature type="domain" description="Enoyl reductase (ER)" evidence="1">
    <location>
        <begin position="10"/>
        <end position="329"/>
    </location>
</feature>
<accession>A0A0T5P5C4</accession>
<dbReference type="Proteomes" id="UP000051401">
    <property type="component" value="Unassembled WGS sequence"/>
</dbReference>
<dbReference type="Pfam" id="PF00107">
    <property type="entry name" value="ADH_zinc_N"/>
    <property type="match status" value="1"/>
</dbReference>
<dbReference type="Gene3D" id="3.40.50.720">
    <property type="entry name" value="NAD(P)-binding Rossmann-like Domain"/>
    <property type="match status" value="1"/>
</dbReference>
<organism evidence="2 4">
    <name type="scientific">Roseovarius indicus</name>
    <dbReference type="NCBI Taxonomy" id="540747"/>
    <lineage>
        <taxon>Bacteria</taxon>
        <taxon>Pseudomonadati</taxon>
        <taxon>Pseudomonadota</taxon>
        <taxon>Alphaproteobacteria</taxon>
        <taxon>Rhodobacterales</taxon>
        <taxon>Roseobacteraceae</taxon>
        <taxon>Roseovarius</taxon>
    </lineage>
</organism>
<reference evidence="3 5" key="2">
    <citation type="submission" date="2018-08" db="EMBL/GenBank/DDBJ databases">
        <title>Genetic Globetrotter - A new plasmid hitch-hiking vast phylogenetic and geographic distances.</title>
        <authorList>
            <person name="Vollmers J."/>
            <person name="Petersen J."/>
        </authorList>
    </citation>
    <scope>NUCLEOTIDE SEQUENCE [LARGE SCALE GENOMIC DNA]</scope>
    <source>
        <strain evidence="3 5">DSM 26383</strain>
    </source>
</reference>